<evidence type="ECO:0000256" key="7">
    <source>
        <dbReference type="ARBA" id="ARBA00022824"/>
    </source>
</evidence>
<dbReference type="GO" id="GO:0005789">
    <property type="term" value="C:endoplasmic reticulum membrane"/>
    <property type="evidence" value="ECO:0007669"/>
    <property type="project" value="UniProtKB-SubCell"/>
</dbReference>
<keyword evidence="13" id="KW-1185">Reference proteome</keyword>
<dbReference type="EC" id="2.4.1.-" evidence="10"/>
<feature type="transmembrane region" description="Helical" evidence="10">
    <location>
        <begin position="210"/>
        <end position="231"/>
    </location>
</feature>
<dbReference type="PANTHER" id="PTHR12413:SF1">
    <property type="entry name" value="DOLICHYL PYROPHOSPHATE MAN9GLCNAC2 ALPHA-1,3-GLUCOSYLTRANSFERASE"/>
    <property type="match status" value="1"/>
</dbReference>
<feature type="transmembrane region" description="Helical" evidence="10">
    <location>
        <begin position="306"/>
        <end position="328"/>
    </location>
</feature>
<keyword evidence="7 10" id="KW-0256">Endoplasmic reticulum</keyword>
<keyword evidence="8 10" id="KW-1133">Transmembrane helix</keyword>
<keyword evidence="5 10" id="KW-0808">Transferase</keyword>
<comment type="similarity">
    <text evidence="3 10">Belongs to the ALG6/ALG8 glucosyltransferase family.</text>
</comment>
<organism evidence="12 13">
    <name type="scientific">Meripilus lineatus</name>
    <dbReference type="NCBI Taxonomy" id="2056292"/>
    <lineage>
        <taxon>Eukaryota</taxon>
        <taxon>Fungi</taxon>
        <taxon>Dikarya</taxon>
        <taxon>Basidiomycota</taxon>
        <taxon>Agaricomycotina</taxon>
        <taxon>Agaricomycetes</taxon>
        <taxon>Polyporales</taxon>
        <taxon>Meripilaceae</taxon>
        <taxon>Meripilus</taxon>
    </lineage>
</organism>
<feature type="transmembrane region" description="Helical" evidence="10">
    <location>
        <begin position="51"/>
        <end position="72"/>
    </location>
</feature>
<protein>
    <recommendedName>
        <fullName evidence="10">Alpha-1,3-glucosyltransferase</fullName>
        <ecNumber evidence="10">2.4.1.-</ecNumber>
    </recommendedName>
</protein>
<dbReference type="AlphaFoldDB" id="A0AAD5YLH5"/>
<evidence type="ECO:0000256" key="2">
    <source>
        <dbReference type="ARBA" id="ARBA00004922"/>
    </source>
</evidence>
<feature type="transmembrane region" description="Helical" evidence="10">
    <location>
        <begin position="153"/>
        <end position="172"/>
    </location>
</feature>
<name>A0AAD5YLH5_9APHY</name>
<keyword evidence="6 10" id="KW-0812">Transmembrane</keyword>
<evidence type="ECO:0000256" key="11">
    <source>
        <dbReference type="SAM" id="MobiDB-lite"/>
    </source>
</evidence>
<dbReference type="PANTHER" id="PTHR12413">
    <property type="entry name" value="DOLICHYL GLYCOSYLTRANSFERASE"/>
    <property type="match status" value="1"/>
</dbReference>
<evidence type="ECO:0000313" key="12">
    <source>
        <dbReference type="EMBL" id="KAJ3488431.1"/>
    </source>
</evidence>
<keyword evidence="4 10" id="KW-0328">Glycosyltransferase</keyword>
<reference evidence="12" key="1">
    <citation type="submission" date="2022-07" db="EMBL/GenBank/DDBJ databases">
        <title>Genome Sequence of Physisporinus lineatus.</title>
        <authorList>
            <person name="Buettner E."/>
        </authorList>
    </citation>
    <scope>NUCLEOTIDE SEQUENCE</scope>
    <source>
        <strain evidence="12">VT162</strain>
    </source>
</reference>
<dbReference type="InterPro" id="IPR004856">
    <property type="entry name" value="Glyco_trans_ALG6/ALG8"/>
</dbReference>
<comment type="subcellular location">
    <subcellularLocation>
        <location evidence="1 10">Endoplasmic reticulum membrane</location>
        <topology evidence="1 10">Multi-pass membrane protein</topology>
    </subcellularLocation>
</comment>
<sequence length="623" mass="69507">MNNHHHHLSSFGSVLLQGIPSLTRARLPAEHEDGLARRSVRWMHKHGMKHWTTLCAVLVAVWVRWTVGLGSYSGQGTPPMYGDYEAQRHWMELTIHLPTRQWYTYDLEYWGLDYPPLTAYVSWLCGVVGAWLNPSWFALFGSRGIETTGSKHVALLTLLLQPALLIIDSGHFQYNSVMLGFTVLAINCFATGRDLLGAFFFVLSLGFKQMALYYAPAVGSYLIAKCLYLGLTEGRRLFLQLALVTSISFVVLFLPFLPPFAPLSTILHPITRIFPFARGLFEDKVANFWCATNVVFKWKLWFPRGALVKLSTLLTAAGFLPNVIGLIYSGYKAGLTRKEVPANDEGVKNDRERERDTVASNPLVPLLPYALLASSMSFFLFSFQVHEKTILVPLLPITLMMSSSAIESSTFELGALVNNVAMFRLIGHNPLRAWPTTLLQFITLAVYSACILLHILEGLISPPARLPDIYPVLNVLVSTPVFVLTWLWSIKRGIEVGWAMGGLVFPSQPTTTQTQSTASASAQSTPIMPRNLPFTREFSIEREVEKEQEKMSMSMSMSMSPRTPRESISNAEMTMTTKLPPIKQLKLKNSRSFGSMKGEKRALRASSLGPSTVVPGTSRTHIS</sequence>
<evidence type="ECO:0000256" key="4">
    <source>
        <dbReference type="ARBA" id="ARBA00022676"/>
    </source>
</evidence>
<feature type="transmembrane region" description="Helical" evidence="10">
    <location>
        <begin position="437"/>
        <end position="456"/>
    </location>
</feature>
<evidence type="ECO:0000256" key="3">
    <source>
        <dbReference type="ARBA" id="ARBA00008715"/>
    </source>
</evidence>
<feature type="transmembrane region" description="Helical" evidence="10">
    <location>
        <begin position="468"/>
        <end position="488"/>
    </location>
</feature>
<evidence type="ECO:0000256" key="6">
    <source>
        <dbReference type="ARBA" id="ARBA00022692"/>
    </source>
</evidence>
<dbReference type="EMBL" id="JANAWD010000067">
    <property type="protein sequence ID" value="KAJ3488431.1"/>
    <property type="molecule type" value="Genomic_DNA"/>
</dbReference>
<dbReference type="Proteomes" id="UP001212997">
    <property type="component" value="Unassembled WGS sequence"/>
</dbReference>
<feature type="transmembrane region" description="Helical" evidence="10">
    <location>
        <begin position="120"/>
        <end position="141"/>
    </location>
</feature>
<gene>
    <name evidence="12" type="ORF">NLI96_g2847</name>
</gene>
<feature type="transmembrane region" description="Helical" evidence="10">
    <location>
        <begin position="366"/>
        <end position="383"/>
    </location>
</feature>
<feature type="transmembrane region" description="Helical" evidence="10">
    <location>
        <begin position="390"/>
        <end position="417"/>
    </location>
</feature>
<keyword evidence="9 10" id="KW-0472">Membrane</keyword>
<evidence type="ECO:0000256" key="5">
    <source>
        <dbReference type="ARBA" id="ARBA00022679"/>
    </source>
</evidence>
<proteinExistence type="inferred from homology"/>
<accession>A0AAD5YLH5</accession>
<evidence type="ECO:0000256" key="9">
    <source>
        <dbReference type="ARBA" id="ARBA00023136"/>
    </source>
</evidence>
<comment type="caution">
    <text evidence="12">The sequence shown here is derived from an EMBL/GenBank/DDBJ whole genome shotgun (WGS) entry which is preliminary data.</text>
</comment>
<dbReference type="Pfam" id="PF03155">
    <property type="entry name" value="Alg6_Alg8"/>
    <property type="match status" value="2"/>
</dbReference>
<evidence type="ECO:0000313" key="13">
    <source>
        <dbReference type="Proteomes" id="UP001212997"/>
    </source>
</evidence>
<evidence type="ECO:0000256" key="8">
    <source>
        <dbReference type="ARBA" id="ARBA00022989"/>
    </source>
</evidence>
<feature type="transmembrane region" description="Helical" evidence="10">
    <location>
        <begin position="237"/>
        <end position="257"/>
    </location>
</feature>
<dbReference type="GO" id="GO:0042281">
    <property type="term" value="F:dolichyl pyrophosphate Man9GlcNAc2 alpha-1,3-glucosyltransferase activity"/>
    <property type="evidence" value="ECO:0007669"/>
    <property type="project" value="TreeGrafter"/>
</dbReference>
<evidence type="ECO:0000256" key="1">
    <source>
        <dbReference type="ARBA" id="ARBA00004477"/>
    </source>
</evidence>
<feature type="compositionally biased region" description="Polar residues" evidence="11">
    <location>
        <begin position="608"/>
        <end position="623"/>
    </location>
</feature>
<feature type="region of interest" description="Disordered" evidence="11">
    <location>
        <begin position="590"/>
        <end position="623"/>
    </location>
</feature>
<comment type="pathway">
    <text evidence="2 10">Protein modification; protein glycosylation.</text>
</comment>
<evidence type="ECO:0000256" key="10">
    <source>
        <dbReference type="RuleBase" id="RU363110"/>
    </source>
</evidence>